<proteinExistence type="predicted"/>
<keyword evidence="2" id="KW-1185">Reference proteome</keyword>
<evidence type="ECO:0000313" key="2">
    <source>
        <dbReference type="Proteomes" id="UP001458880"/>
    </source>
</evidence>
<reference evidence="1 2" key="1">
    <citation type="journal article" date="2024" name="BMC Genomics">
        <title>De novo assembly and annotation of Popillia japonica's genome with initial clues to its potential as an invasive pest.</title>
        <authorList>
            <person name="Cucini C."/>
            <person name="Boschi S."/>
            <person name="Funari R."/>
            <person name="Cardaioli E."/>
            <person name="Iannotti N."/>
            <person name="Marturano G."/>
            <person name="Paoli F."/>
            <person name="Bruttini M."/>
            <person name="Carapelli A."/>
            <person name="Frati F."/>
            <person name="Nardi F."/>
        </authorList>
    </citation>
    <scope>NUCLEOTIDE SEQUENCE [LARGE SCALE GENOMIC DNA]</scope>
    <source>
        <strain evidence="1">DMR45628</strain>
    </source>
</reference>
<gene>
    <name evidence="1" type="ORF">QE152_g8660</name>
</gene>
<comment type="caution">
    <text evidence="1">The sequence shown here is derived from an EMBL/GenBank/DDBJ whole genome shotgun (WGS) entry which is preliminary data.</text>
</comment>
<sequence length="160" mass="17874">MTGTKQDGDINRKWDEVKTLLNGQAGLGPQKTTKEWKTVFNDMKTNVRRKARLLKQQIEGTGGGSSTEKKLSEMEEKILNLLHPITIDGAPGIVEPGLIPQGLFDGAPGIVEPGLIPQVDIEEVEMVIVQEHMRLERQKIESHEHKICKGQESEENLLMQ</sequence>
<dbReference type="EMBL" id="JASPKY010000070">
    <property type="protein sequence ID" value="KAK9739862.1"/>
    <property type="molecule type" value="Genomic_DNA"/>
</dbReference>
<name>A0AAW1M274_POPJA</name>
<dbReference type="AlphaFoldDB" id="A0AAW1M274"/>
<dbReference type="Proteomes" id="UP001458880">
    <property type="component" value="Unassembled WGS sequence"/>
</dbReference>
<protein>
    <recommendedName>
        <fullName evidence="3">Regulatory protein zeste</fullName>
    </recommendedName>
</protein>
<evidence type="ECO:0008006" key="3">
    <source>
        <dbReference type="Google" id="ProtNLM"/>
    </source>
</evidence>
<accession>A0AAW1M274</accession>
<organism evidence="1 2">
    <name type="scientific">Popillia japonica</name>
    <name type="common">Japanese beetle</name>
    <dbReference type="NCBI Taxonomy" id="7064"/>
    <lineage>
        <taxon>Eukaryota</taxon>
        <taxon>Metazoa</taxon>
        <taxon>Ecdysozoa</taxon>
        <taxon>Arthropoda</taxon>
        <taxon>Hexapoda</taxon>
        <taxon>Insecta</taxon>
        <taxon>Pterygota</taxon>
        <taxon>Neoptera</taxon>
        <taxon>Endopterygota</taxon>
        <taxon>Coleoptera</taxon>
        <taxon>Polyphaga</taxon>
        <taxon>Scarabaeiformia</taxon>
        <taxon>Scarabaeidae</taxon>
        <taxon>Rutelinae</taxon>
        <taxon>Popillia</taxon>
    </lineage>
</organism>
<evidence type="ECO:0000313" key="1">
    <source>
        <dbReference type="EMBL" id="KAK9739862.1"/>
    </source>
</evidence>